<feature type="binding site" evidence="5">
    <location>
        <position position="118"/>
    </location>
    <ligand>
        <name>substrate</name>
    </ligand>
</feature>
<reference evidence="8 9" key="1">
    <citation type="submission" date="2017-03" db="EMBL/GenBank/DDBJ databases">
        <authorList>
            <person name="Afonso C.L."/>
            <person name="Miller P.J."/>
            <person name="Scott M.A."/>
            <person name="Spackman E."/>
            <person name="Goraichik I."/>
            <person name="Dimitrov K.M."/>
            <person name="Suarez D.L."/>
            <person name="Swayne D.E."/>
        </authorList>
    </citation>
    <scope>NUCLEOTIDE SEQUENCE [LARGE SCALE GENOMIC DNA]</scope>
    <source>
        <strain evidence="8 9">CECT 8110</strain>
    </source>
</reference>
<name>A0A1X6YZA8_9RHOB</name>
<evidence type="ECO:0000256" key="4">
    <source>
        <dbReference type="ARBA" id="ARBA00022842"/>
    </source>
</evidence>
<feature type="binding site" evidence="6">
    <location>
        <position position="142"/>
    </location>
    <ligand>
        <name>Mg(2+)</name>
        <dbReference type="ChEBI" id="CHEBI:18420"/>
    </ligand>
</feature>
<comment type="similarity">
    <text evidence="2">Belongs to the HpcH/HpaI aldolase family.</text>
</comment>
<organism evidence="8 9">
    <name type="scientific">Roseovarius halotolerans</name>
    <dbReference type="NCBI Taxonomy" id="505353"/>
    <lineage>
        <taxon>Bacteria</taxon>
        <taxon>Pseudomonadati</taxon>
        <taxon>Pseudomonadota</taxon>
        <taxon>Alphaproteobacteria</taxon>
        <taxon>Rhodobacterales</taxon>
        <taxon>Roseobacteraceae</taxon>
        <taxon>Roseovarius</taxon>
    </lineage>
</organism>
<dbReference type="InterPro" id="IPR011206">
    <property type="entry name" value="Citrate_lyase_beta/mcl1/mcl2"/>
</dbReference>
<feature type="binding site" evidence="5">
    <location>
        <position position="67"/>
    </location>
    <ligand>
        <name>substrate</name>
    </ligand>
</feature>
<dbReference type="GO" id="GO:0000287">
    <property type="term" value="F:magnesium ion binding"/>
    <property type="evidence" value="ECO:0007669"/>
    <property type="project" value="TreeGrafter"/>
</dbReference>
<keyword evidence="9" id="KW-1185">Reference proteome</keyword>
<feature type="domain" description="HpcH/HpaI aldolase/citrate lyase" evidence="7">
    <location>
        <begin position="10"/>
        <end position="209"/>
    </location>
</feature>
<dbReference type="GO" id="GO:0006107">
    <property type="term" value="P:oxaloacetate metabolic process"/>
    <property type="evidence" value="ECO:0007669"/>
    <property type="project" value="TreeGrafter"/>
</dbReference>
<dbReference type="Proteomes" id="UP000193207">
    <property type="component" value="Unassembled WGS sequence"/>
</dbReference>
<dbReference type="InterPro" id="IPR005000">
    <property type="entry name" value="Aldolase/citrate-lyase_domain"/>
</dbReference>
<dbReference type="Pfam" id="PF03328">
    <property type="entry name" value="HpcH_HpaI"/>
    <property type="match status" value="1"/>
</dbReference>
<accession>A0A1X6YZA8</accession>
<comment type="cofactor">
    <cofactor evidence="1">
        <name>Mg(2+)</name>
        <dbReference type="ChEBI" id="CHEBI:18420"/>
    </cofactor>
</comment>
<keyword evidence="3 6" id="KW-0479">Metal-binding</keyword>
<dbReference type="GO" id="GO:0016787">
    <property type="term" value="F:hydrolase activity"/>
    <property type="evidence" value="ECO:0007669"/>
    <property type="project" value="UniProtKB-KW"/>
</dbReference>
<gene>
    <name evidence="8" type="primary">mcl2_1</name>
    <name evidence="8" type="ORF">ROH8110_01809</name>
</gene>
<dbReference type="SUPFAM" id="SSF51621">
    <property type="entry name" value="Phosphoenolpyruvate/pyruvate domain"/>
    <property type="match status" value="1"/>
</dbReference>
<keyword evidence="4 6" id="KW-0460">Magnesium</keyword>
<evidence type="ECO:0000313" key="8">
    <source>
        <dbReference type="EMBL" id="SLN35729.1"/>
    </source>
</evidence>
<dbReference type="PIRSF" id="PIRSF015582">
    <property type="entry name" value="Cit_lyase_B"/>
    <property type="match status" value="1"/>
</dbReference>
<evidence type="ECO:0000256" key="5">
    <source>
        <dbReference type="PIRSR" id="PIRSR015582-1"/>
    </source>
</evidence>
<dbReference type="InterPro" id="IPR015813">
    <property type="entry name" value="Pyrv/PenolPyrv_kinase-like_dom"/>
</dbReference>
<dbReference type="EC" id="3.1.2.-" evidence="8"/>
<dbReference type="InterPro" id="IPR040442">
    <property type="entry name" value="Pyrv_kinase-like_dom_sf"/>
</dbReference>
<sequence>MPLSQIALPLFLPATRLDRFEKALGAGADAVILDLEDAVGEDDKQAAREGLRTLTARKSGAVPVLVRINAADSAFFSDDAAMMTGLPVDGLILPKAEDPETCAALAAESGLPVVGLIETALGLRRAENVARACARLAFGSIDYAADLGIAHERESLLHARAELVLASRLAGIPAPWDGVTTAIRDEAVIAEDCAHGIAMGFGGKLLIHPAQIAPARRGFAPGAEALDWARRVIEAAATGAAAIKVDGQMVDAPVVKRARQILARGKAAQ</sequence>
<dbReference type="PANTHER" id="PTHR32308:SF10">
    <property type="entry name" value="CITRATE LYASE SUBUNIT BETA"/>
    <property type="match status" value="1"/>
</dbReference>
<evidence type="ECO:0000256" key="3">
    <source>
        <dbReference type="ARBA" id="ARBA00022723"/>
    </source>
</evidence>
<dbReference type="AlphaFoldDB" id="A0A1X6YZA8"/>
<dbReference type="EMBL" id="FWFU01000002">
    <property type="protein sequence ID" value="SLN35729.1"/>
    <property type="molecule type" value="Genomic_DNA"/>
</dbReference>
<evidence type="ECO:0000313" key="9">
    <source>
        <dbReference type="Proteomes" id="UP000193207"/>
    </source>
</evidence>
<evidence type="ECO:0000256" key="2">
    <source>
        <dbReference type="ARBA" id="ARBA00005568"/>
    </source>
</evidence>
<evidence type="ECO:0000259" key="7">
    <source>
        <dbReference type="Pfam" id="PF03328"/>
    </source>
</evidence>
<protein>
    <submittedName>
        <fullName evidence="8">(3S)-malyl-CoA thioesterase</fullName>
        <ecNumber evidence="8">3.1.2.-</ecNumber>
    </submittedName>
</protein>
<dbReference type="OrthoDB" id="9800547at2"/>
<proteinExistence type="inferred from homology"/>
<dbReference type="Gene3D" id="3.20.20.60">
    <property type="entry name" value="Phosphoenolpyruvate-binding domains"/>
    <property type="match status" value="1"/>
</dbReference>
<dbReference type="RefSeq" id="WP_085817417.1">
    <property type="nucleotide sequence ID" value="NZ_FWFU01000002.1"/>
</dbReference>
<evidence type="ECO:0000256" key="6">
    <source>
        <dbReference type="PIRSR" id="PIRSR015582-2"/>
    </source>
</evidence>
<feature type="binding site" evidence="6">
    <location>
        <position position="118"/>
    </location>
    <ligand>
        <name>Mg(2+)</name>
        <dbReference type="ChEBI" id="CHEBI:18420"/>
    </ligand>
</feature>
<dbReference type="PANTHER" id="PTHR32308">
    <property type="entry name" value="LYASE BETA SUBUNIT, PUTATIVE (AFU_ORTHOLOGUE AFUA_4G13030)-RELATED"/>
    <property type="match status" value="1"/>
</dbReference>
<evidence type="ECO:0000256" key="1">
    <source>
        <dbReference type="ARBA" id="ARBA00001946"/>
    </source>
</evidence>
<keyword evidence="8" id="KW-0378">Hydrolase</keyword>